<dbReference type="OrthoDB" id="10252017at2759"/>
<dbReference type="GO" id="GO:0005044">
    <property type="term" value="F:scavenger receptor activity"/>
    <property type="evidence" value="ECO:0007669"/>
    <property type="project" value="InterPro"/>
</dbReference>
<evidence type="ECO:0008006" key="5">
    <source>
        <dbReference type="Google" id="ProtNLM"/>
    </source>
</evidence>
<keyword evidence="2" id="KW-0732">Signal</keyword>
<dbReference type="EMBL" id="PZQS01000003">
    <property type="protein sequence ID" value="PVD33327.1"/>
    <property type="molecule type" value="Genomic_DNA"/>
</dbReference>
<evidence type="ECO:0000256" key="1">
    <source>
        <dbReference type="ARBA" id="ARBA00022536"/>
    </source>
</evidence>
<sequence length="231" mass="24506">MVAMQSYLHLTRPALVIVSFSVCLTSAVQVQCGNGTFMDDNLCRPCGFCLGETDGTTEACDPSTGACAHGCVQGYTEPLCLNKCGACIGGNDQCANGVCTVGCEQGFTGPSCNIPCTAGTFGENCEQACGHCEGGNTTCDTIVGACKEGCEDGWSGLFCNIQCPNGRWGPNCDKKCGNCDRMDNCNKATEKEYKEEKVHQLSDKGSGSQATLQVTGDRVWRLYSCLESQRR</sequence>
<dbReference type="PANTHER" id="PTHR24043">
    <property type="entry name" value="SCAVENGER RECEPTOR CLASS F"/>
    <property type="match status" value="1"/>
</dbReference>
<feature type="chain" id="PRO_5015500253" description="EGF-like domain-containing protein" evidence="2">
    <location>
        <begin position="28"/>
        <end position="231"/>
    </location>
</feature>
<feature type="signal peptide" evidence="2">
    <location>
        <begin position="1"/>
        <end position="27"/>
    </location>
</feature>
<comment type="caution">
    <text evidence="3">The sequence shown here is derived from an EMBL/GenBank/DDBJ whole genome shotgun (WGS) entry which is preliminary data.</text>
</comment>
<organism evidence="3 4">
    <name type="scientific">Pomacea canaliculata</name>
    <name type="common">Golden apple snail</name>
    <dbReference type="NCBI Taxonomy" id="400727"/>
    <lineage>
        <taxon>Eukaryota</taxon>
        <taxon>Metazoa</taxon>
        <taxon>Spiralia</taxon>
        <taxon>Lophotrochozoa</taxon>
        <taxon>Mollusca</taxon>
        <taxon>Gastropoda</taxon>
        <taxon>Caenogastropoda</taxon>
        <taxon>Architaenioglossa</taxon>
        <taxon>Ampullarioidea</taxon>
        <taxon>Ampullariidae</taxon>
        <taxon>Pomacea</taxon>
    </lineage>
</organism>
<evidence type="ECO:0000256" key="2">
    <source>
        <dbReference type="SAM" id="SignalP"/>
    </source>
</evidence>
<protein>
    <recommendedName>
        <fullName evidence="5">EGF-like domain-containing protein</fullName>
    </recommendedName>
</protein>
<dbReference type="InterPro" id="IPR042635">
    <property type="entry name" value="MEGF10/SREC1/2-like"/>
</dbReference>
<evidence type="ECO:0000313" key="3">
    <source>
        <dbReference type="EMBL" id="PVD33327.1"/>
    </source>
</evidence>
<gene>
    <name evidence="3" type="ORF">C0Q70_04581</name>
</gene>
<keyword evidence="4" id="KW-1185">Reference proteome</keyword>
<evidence type="ECO:0000313" key="4">
    <source>
        <dbReference type="Proteomes" id="UP000245119"/>
    </source>
</evidence>
<proteinExistence type="predicted"/>
<reference evidence="3 4" key="1">
    <citation type="submission" date="2018-04" db="EMBL/GenBank/DDBJ databases">
        <title>The genome of golden apple snail Pomacea canaliculata provides insight into stress tolerance and invasive adaptation.</title>
        <authorList>
            <person name="Liu C."/>
            <person name="Liu B."/>
            <person name="Ren Y."/>
            <person name="Zhang Y."/>
            <person name="Wang H."/>
            <person name="Li S."/>
            <person name="Jiang F."/>
            <person name="Yin L."/>
            <person name="Zhang G."/>
            <person name="Qian W."/>
            <person name="Fan W."/>
        </authorList>
    </citation>
    <scope>NUCLEOTIDE SEQUENCE [LARGE SCALE GENOMIC DNA]</scope>
    <source>
        <strain evidence="3">SZHN2017</strain>
        <tissue evidence="3">Muscle</tissue>
    </source>
</reference>
<keyword evidence="1" id="KW-0245">EGF-like domain</keyword>
<dbReference type="PANTHER" id="PTHR24043:SF8">
    <property type="entry name" value="EGF-LIKE DOMAIN-CONTAINING PROTEIN"/>
    <property type="match status" value="1"/>
</dbReference>
<accession>A0A2T7PIU8</accession>
<name>A0A2T7PIU8_POMCA</name>
<dbReference type="AlphaFoldDB" id="A0A2T7PIU8"/>
<dbReference type="Gene3D" id="2.170.300.10">
    <property type="entry name" value="Tie2 ligand-binding domain superfamily"/>
    <property type="match status" value="1"/>
</dbReference>
<dbReference type="Proteomes" id="UP000245119">
    <property type="component" value="Linkage Group LG3"/>
</dbReference>